<keyword evidence="1" id="KW-0812">Transmembrane</keyword>
<dbReference type="AlphaFoldDB" id="A0AA39XJD5"/>
<dbReference type="Proteomes" id="UP001174934">
    <property type="component" value="Unassembled WGS sequence"/>
</dbReference>
<protein>
    <submittedName>
        <fullName evidence="2">Uncharacterized protein</fullName>
    </submittedName>
</protein>
<keyword evidence="1" id="KW-1133">Transmembrane helix</keyword>
<gene>
    <name evidence="2" type="ORF">B0T17DRAFT_513117</name>
</gene>
<organism evidence="2 3">
    <name type="scientific">Bombardia bombarda</name>
    <dbReference type="NCBI Taxonomy" id="252184"/>
    <lineage>
        <taxon>Eukaryota</taxon>
        <taxon>Fungi</taxon>
        <taxon>Dikarya</taxon>
        <taxon>Ascomycota</taxon>
        <taxon>Pezizomycotina</taxon>
        <taxon>Sordariomycetes</taxon>
        <taxon>Sordariomycetidae</taxon>
        <taxon>Sordariales</taxon>
        <taxon>Lasiosphaeriaceae</taxon>
        <taxon>Bombardia</taxon>
    </lineage>
</organism>
<keyword evidence="3" id="KW-1185">Reference proteome</keyword>
<feature type="transmembrane region" description="Helical" evidence="1">
    <location>
        <begin position="65"/>
        <end position="85"/>
    </location>
</feature>
<comment type="caution">
    <text evidence="2">The sequence shown here is derived from an EMBL/GenBank/DDBJ whole genome shotgun (WGS) entry which is preliminary data.</text>
</comment>
<feature type="transmembrane region" description="Helical" evidence="1">
    <location>
        <begin position="97"/>
        <end position="114"/>
    </location>
</feature>
<evidence type="ECO:0000313" key="3">
    <source>
        <dbReference type="Proteomes" id="UP001174934"/>
    </source>
</evidence>
<name>A0AA39XJD5_9PEZI</name>
<reference evidence="2" key="1">
    <citation type="submission" date="2023-06" db="EMBL/GenBank/DDBJ databases">
        <title>Genome-scale phylogeny and comparative genomics of the fungal order Sordariales.</title>
        <authorList>
            <consortium name="Lawrence Berkeley National Laboratory"/>
            <person name="Hensen N."/>
            <person name="Bonometti L."/>
            <person name="Westerberg I."/>
            <person name="Brannstrom I.O."/>
            <person name="Guillou S."/>
            <person name="Cros-Aarteil S."/>
            <person name="Calhoun S."/>
            <person name="Haridas S."/>
            <person name="Kuo A."/>
            <person name="Mondo S."/>
            <person name="Pangilinan J."/>
            <person name="Riley R."/>
            <person name="LaButti K."/>
            <person name="Andreopoulos B."/>
            <person name="Lipzen A."/>
            <person name="Chen C."/>
            <person name="Yanf M."/>
            <person name="Daum C."/>
            <person name="Ng V."/>
            <person name="Clum A."/>
            <person name="Steindorff A."/>
            <person name="Ohm R."/>
            <person name="Martin F."/>
            <person name="Silar P."/>
            <person name="Natvig D."/>
            <person name="Lalanne C."/>
            <person name="Gautier V."/>
            <person name="Ament-velasquez S.L."/>
            <person name="Kruys A."/>
            <person name="Hutchinson M.I."/>
            <person name="Powell A.J."/>
            <person name="Barry K."/>
            <person name="Miller A.N."/>
            <person name="Grigoriev I.V."/>
            <person name="Debuchy R."/>
            <person name="Gladieux P."/>
            <person name="Thoren M.H."/>
            <person name="Johannesson H."/>
        </authorList>
    </citation>
    <scope>NUCLEOTIDE SEQUENCE</scope>
    <source>
        <strain evidence="2">SMH3391-2</strain>
    </source>
</reference>
<proteinExistence type="predicted"/>
<accession>A0AA39XJD5</accession>
<dbReference type="EMBL" id="JAULSR010000001">
    <property type="protein sequence ID" value="KAK0634362.1"/>
    <property type="molecule type" value="Genomic_DNA"/>
</dbReference>
<evidence type="ECO:0000313" key="2">
    <source>
        <dbReference type="EMBL" id="KAK0634362.1"/>
    </source>
</evidence>
<sequence>MFGTLVRRMAQASKPQFTATPSPYKLKKVWPPDFSKMSKHEELRFEKRYKRRLQHIATRPRWNKFIKLAQLFTITFVVAYSVLFMDWKDERQPFDDVGDSVISLLPLFCLILTMQ</sequence>
<keyword evidence="1" id="KW-0472">Membrane</keyword>
<evidence type="ECO:0000256" key="1">
    <source>
        <dbReference type="SAM" id="Phobius"/>
    </source>
</evidence>